<keyword evidence="7" id="KW-1015">Disulfide bond</keyword>
<dbReference type="HOGENOM" id="CLU_118168_3_2_1"/>
<dbReference type="InterPro" id="IPR052333">
    <property type="entry name" value="Cystatin_spermatogenesis"/>
</dbReference>
<organism evidence="10 11">
    <name type="scientific">Otolemur garnettii</name>
    <name type="common">Small-eared galago</name>
    <name type="synonym">Garnett's greater bushbaby</name>
    <dbReference type="NCBI Taxonomy" id="30611"/>
    <lineage>
        <taxon>Eukaryota</taxon>
        <taxon>Metazoa</taxon>
        <taxon>Chordata</taxon>
        <taxon>Craniata</taxon>
        <taxon>Vertebrata</taxon>
        <taxon>Euteleostomi</taxon>
        <taxon>Mammalia</taxon>
        <taxon>Eutheria</taxon>
        <taxon>Euarchontoglires</taxon>
        <taxon>Primates</taxon>
        <taxon>Strepsirrhini</taxon>
        <taxon>Lorisiformes</taxon>
        <taxon>Galagidae</taxon>
        <taxon>Otolemur</taxon>
    </lineage>
</organism>
<protein>
    <recommendedName>
        <fullName evidence="9">Cystatin domain-containing protein</fullName>
    </recommendedName>
</protein>
<reference evidence="10" key="3">
    <citation type="submission" date="2025-09" db="UniProtKB">
        <authorList>
            <consortium name="Ensembl"/>
        </authorList>
    </citation>
    <scope>IDENTIFICATION</scope>
</reference>
<dbReference type="GO" id="GO:0005576">
    <property type="term" value="C:extracellular region"/>
    <property type="evidence" value="ECO:0007669"/>
    <property type="project" value="UniProtKB-SubCell"/>
</dbReference>
<dbReference type="GeneTree" id="ENSGT00940000162636"/>
<dbReference type="Gene3D" id="3.10.450.10">
    <property type="match status" value="1"/>
</dbReference>
<evidence type="ECO:0000256" key="8">
    <source>
        <dbReference type="SAM" id="SignalP"/>
    </source>
</evidence>
<comment type="subcellular location">
    <subcellularLocation>
        <location evidence="1">Secreted</location>
    </subcellularLocation>
</comment>
<feature type="domain" description="Cystatin" evidence="9">
    <location>
        <begin position="27"/>
        <end position="116"/>
    </location>
</feature>
<evidence type="ECO:0000313" key="11">
    <source>
        <dbReference type="Proteomes" id="UP000005225"/>
    </source>
</evidence>
<dbReference type="Pfam" id="PF00031">
    <property type="entry name" value="Cystatin"/>
    <property type="match status" value="1"/>
</dbReference>
<feature type="signal peptide" evidence="8">
    <location>
        <begin position="1"/>
        <end position="20"/>
    </location>
</feature>
<dbReference type="eggNOG" id="ENOG502TDK9">
    <property type="taxonomic scope" value="Eukaryota"/>
</dbReference>
<dbReference type="SUPFAM" id="SSF54403">
    <property type="entry name" value="Cystatin/monellin"/>
    <property type="match status" value="1"/>
</dbReference>
<keyword evidence="6 8" id="KW-0732">Signal</keyword>
<evidence type="ECO:0000256" key="3">
    <source>
        <dbReference type="ARBA" id="ARBA00022525"/>
    </source>
</evidence>
<dbReference type="PANTHER" id="PTHR47393:SF5">
    <property type="entry name" value="CYSTATIN-16-RELATED"/>
    <property type="match status" value="1"/>
</dbReference>
<name>H0XMS6_OTOGA</name>
<reference evidence="10" key="2">
    <citation type="submission" date="2025-08" db="UniProtKB">
        <authorList>
            <consortium name="Ensembl"/>
        </authorList>
    </citation>
    <scope>IDENTIFICATION</scope>
</reference>
<dbReference type="OMA" id="KTWTMIF"/>
<evidence type="ECO:0000256" key="1">
    <source>
        <dbReference type="ARBA" id="ARBA00004613"/>
    </source>
</evidence>
<evidence type="ECO:0000256" key="4">
    <source>
        <dbReference type="ARBA" id="ARBA00022690"/>
    </source>
</evidence>
<dbReference type="Ensembl" id="ENSOGAT00000035044.1">
    <property type="protein sequence ID" value="ENSOGAP00000017417.1"/>
    <property type="gene ID" value="ENSOGAG00000031265.1"/>
</dbReference>
<dbReference type="AlphaFoldDB" id="H0XMS6"/>
<feature type="chain" id="PRO_5018650257" description="Cystatin domain-containing protein" evidence="8">
    <location>
        <begin position="21"/>
        <end position="130"/>
    </location>
</feature>
<proteinExistence type="inferred from homology"/>
<sequence length="130" mass="14803">MFREVLLLGGLIVLGTHVWTLHKEFVDISKNLDYFVASVHFAVAWFNEDNVEEYTYKLLGVGQAQQKTWTMIFLMDLEMNRTTCKKHGDDIDSCPLQDGAGQKMVRCTFVVDARPWFSQFSLLNSSCSAG</sequence>
<evidence type="ECO:0000313" key="10">
    <source>
        <dbReference type="Ensembl" id="ENSOGAP00000017417.1"/>
    </source>
</evidence>
<evidence type="ECO:0000259" key="9">
    <source>
        <dbReference type="Pfam" id="PF00031"/>
    </source>
</evidence>
<evidence type="ECO:0000256" key="5">
    <source>
        <dbReference type="ARBA" id="ARBA00022704"/>
    </source>
</evidence>
<evidence type="ECO:0000256" key="7">
    <source>
        <dbReference type="ARBA" id="ARBA00023157"/>
    </source>
</evidence>
<dbReference type="Proteomes" id="UP000005225">
    <property type="component" value="Unassembled WGS sequence"/>
</dbReference>
<dbReference type="GO" id="GO:0004869">
    <property type="term" value="F:cysteine-type endopeptidase inhibitor activity"/>
    <property type="evidence" value="ECO:0007669"/>
    <property type="project" value="UniProtKB-KW"/>
</dbReference>
<dbReference type="InterPro" id="IPR000010">
    <property type="entry name" value="Cystatin_dom"/>
</dbReference>
<dbReference type="PANTHER" id="PTHR47393">
    <property type="entry name" value="CYSTATIN-12-RELATED"/>
    <property type="match status" value="1"/>
</dbReference>
<dbReference type="EMBL" id="AAQR03189970">
    <property type="status" value="NOT_ANNOTATED_CDS"/>
    <property type="molecule type" value="Genomic_DNA"/>
</dbReference>
<accession>H0XMS6</accession>
<comment type="similarity">
    <text evidence="2">Belongs to the cystatin family.</text>
</comment>
<evidence type="ECO:0000256" key="2">
    <source>
        <dbReference type="ARBA" id="ARBA00009403"/>
    </source>
</evidence>
<keyword evidence="4" id="KW-0646">Protease inhibitor</keyword>
<dbReference type="InParanoid" id="H0XMS6"/>
<reference evidence="11" key="1">
    <citation type="submission" date="2011-03" db="EMBL/GenBank/DDBJ databases">
        <title>Version 3 of the genome sequence of Otolemur garnettii (Bushbaby).</title>
        <authorList>
            <consortium name="The Broad Institute Genome Sequencing Platform"/>
            <person name="Di Palma F."/>
            <person name="Johnson J."/>
            <person name="Lander E.S."/>
            <person name="Lindblad-Toh K."/>
            <person name="Jaffe D.B."/>
            <person name="Gnerre S."/>
            <person name="MacCallum I."/>
            <person name="Przybylski D."/>
            <person name="Ribeiro F.J."/>
            <person name="Burton J.N."/>
            <person name="Walker B.J."/>
            <person name="Sharpe T."/>
            <person name="Hall G."/>
        </authorList>
    </citation>
    <scope>NUCLEOTIDE SEQUENCE [LARGE SCALE GENOMIC DNA]</scope>
</reference>
<dbReference type="CDD" id="cd00042">
    <property type="entry name" value="CY"/>
    <property type="match status" value="1"/>
</dbReference>
<evidence type="ECO:0000256" key="6">
    <source>
        <dbReference type="ARBA" id="ARBA00022729"/>
    </source>
</evidence>
<keyword evidence="3" id="KW-0964">Secreted</keyword>
<keyword evidence="5" id="KW-0789">Thiol protease inhibitor</keyword>
<dbReference type="InterPro" id="IPR046350">
    <property type="entry name" value="Cystatin_sf"/>
</dbReference>
<keyword evidence="11" id="KW-1185">Reference proteome</keyword>